<proteinExistence type="predicted"/>
<name>A0AAW7M042_9MICO</name>
<keyword evidence="1" id="KW-0732">Signal</keyword>
<evidence type="ECO:0000256" key="1">
    <source>
        <dbReference type="SAM" id="SignalP"/>
    </source>
</evidence>
<keyword evidence="2" id="KW-0808">Transferase</keyword>
<sequence>MTRRRALLPLLATATLALGVSACDASEAESTSAASVDAAAIADVWDSTVLHTFEVEYEQTDYDALMSAYESAGEKVWIAATVTIDGVTYEDAGLKLKGNSSLRGASSADDPATLPWIVCLDKYVDGQSHDGSTEFVIRGNSSETSLNEAIALELLDASGLAAQQAISVALTVDDGEPELRLVVENPDDSWMERELGDGALYKAEAGGGYDYLGDDSDAYAEVFDQEGGDDDLEPLIDFLEFVNNADDATFAAELADHLDVDAFATYLAFQELVDNDDDIDGRGNNSYLYFDPDTGLMTVVNWDLNLAYGATPGTGGGAGVGAGADAGDRTMPGGRAPGGAQAGAGGPSDGNILAARFLADDDLAALVDAEVTRLTEALYGDGIADEALDAWSSMLLDGATDLVPAETIESEASALSDRFPA</sequence>
<gene>
    <name evidence="2" type="ORF">QQX10_04935</name>
</gene>
<dbReference type="InterPro" id="IPR014867">
    <property type="entry name" value="Spore_coat_CotH_CotH2/3/7"/>
</dbReference>
<organism evidence="2 3">
    <name type="scientific">Demequina lignilytica</name>
    <dbReference type="NCBI Taxonomy" id="3051663"/>
    <lineage>
        <taxon>Bacteria</taxon>
        <taxon>Bacillati</taxon>
        <taxon>Actinomycetota</taxon>
        <taxon>Actinomycetes</taxon>
        <taxon>Micrococcales</taxon>
        <taxon>Demequinaceae</taxon>
        <taxon>Demequina</taxon>
    </lineage>
</organism>
<dbReference type="Proteomes" id="UP001172737">
    <property type="component" value="Unassembled WGS sequence"/>
</dbReference>
<dbReference type="PROSITE" id="PS51257">
    <property type="entry name" value="PROKAR_LIPOPROTEIN"/>
    <property type="match status" value="1"/>
</dbReference>
<accession>A0AAW7M042</accession>
<reference evidence="2" key="1">
    <citation type="submission" date="2023-06" db="EMBL/GenBank/DDBJ databases">
        <title>Sysu t00039.</title>
        <authorList>
            <person name="Gao L."/>
            <person name="Fang B.-Z."/>
            <person name="Li W.-J."/>
        </authorList>
    </citation>
    <scope>NUCLEOTIDE SEQUENCE</scope>
    <source>
        <strain evidence="2">SYSU T00039</strain>
    </source>
</reference>
<evidence type="ECO:0000313" key="2">
    <source>
        <dbReference type="EMBL" id="MDN4487513.1"/>
    </source>
</evidence>
<dbReference type="PANTHER" id="PTHR40050">
    <property type="entry name" value="INNER SPORE COAT PROTEIN H"/>
    <property type="match status" value="1"/>
</dbReference>
<protein>
    <submittedName>
        <fullName evidence="2">CotH kinase family protein</fullName>
    </submittedName>
</protein>
<evidence type="ECO:0000313" key="3">
    <source>
        <dbReference type="Proteomes" id="UP001172737"/>
    </source>
</evidence>
<dbReference type="PANTHER" id="PTHR40050:SF1">
    <property type="entry name" value="INNER SPORE COAT PROTEIN H"/>
    <property type="match status" value="1"/>
</dbReference>
<feature type="chain" id="PRO_5043420452" evidence="1">
    <location>
        <begin position="23"/>
        <end position="421"/>
    </location>
</feature>
<dbReference type="GO" id="GO:0016301">
    <property type="term" value="F:kinase activity"/>
    <property type="evidence" value="ECO:0007669"/>
    <property type="project" value="UniProtKB-KW"/>
</dbReference>
<comment type="caution">
    <text evidence="2">The sequence shown here is derived from an EMBL/GenBank/DDBJ whole genome shotgun (WGS) entry which is preliminary data.</text>
</comment>
<dbReference type="AlphaFoldDB" id="A0AAW7M042"/>
<dbReference type="Pfam" id="PF08757">
    <property type="entry name" value="CotH"/>
    <property type="match status" value="1"/>
</dbReference>
<dbReference type="EMBL" id="JAUHPX010000002">
    <property type="protein sequence ID" value="MDN4487513.1"/>
    <property type="molecule type" value="Genomic_DNA"/>
</dbReference>
<dbReference type="RefSeq" id="WP_301118571.1">
    <property type="nucleotide sequence ID" value="NZ_JAUHPX010000002.1"/>
</dbReference>
<feature type="signal peptide" evidence="1">
    <location>
        <begin position="1"/>
        <end position="22"/>
    </location>
</feature>
<keyword evidence="3" id="KW-1185">Reference proteome</keyword>
<keyword evidence="2" id="KW-0418">Kinase</keyword>